<gene>
    <name evidence="12" type="primary">100302575</name>
</gene>
<evidence type="ECO:0000256" key="2">
    <source>
        <dbReference type="ARBA" id="ARBA00022475"/>
    </source>
</evidence>
<keyword evidence="4 10" id="KW-0812">Transmembrane</keyword>
<keyword evidence="13" id="KW-1185">Reference proteome</keyword>
<evidence type="ECO:0000256" key="3">
    <source>
        <dbReference type="ARBA" id="ARBA00022606"/>
    </source>
</evidence>
<name>C4B7U9_BOMMO</name>
<dbReference type="PANTHER" id="PTHR21137:SF35">
    <property type="entry name" value="ODORANT RECEPTOR 19A-RELATED"/>
    <property type="match status" value="1"/>
</dbReference>
<evidence type="ECO:0000313" key="12">
    <source>
        <dbReference type="EnsemblMetazoa" id="NP_001157210.1"/>
    </source>
</evidence>
<dbReference type="KEGG" id="bmor:100302575"/>
<keyword evidence="2" id="KW-1003">Cell membrane</keyword>
<keyword evidence="9 10" id="KW-0807">Transducer</keyword>
<reference evidence="11" key="2">
    <citation type="journal article" date="2009" name="Curr. Biol.">
        <title>Highly selective tuning of a silkworm olfactory receptor to a key mulberry leaf volatile.</title>
        <authorList>
            <person name="Tanaka K."/>
            <person name="Uda Y."/>
            <person name="Ono Y."/>
            <person name="Nakagawa T."/>
            <person name="Suwa M."/>
            <person name="Yamaoka R."/>
            <person name="Touhara K."/>
        </authorList>
    </citation>
    <scope>NUCLEOTIDE SEQUENCE</scope>
</reference>
<comment type="subcellular location">
    <subcellularLocation>
        <location evidence="1 10">Cell membrane</location>
        <topology evidence="1 10">Multi-pass membrane protein</topology>
    </subcellularLocation>
</comment>
<keyword evidence="8 10" id="KW-0675">Receptor</keyword>
<protein>
    <recommendedName>
        <fullName evidence="10">Odorant receptor</fullName>
    </recommendedName>
</protein>
<dbReference type="OrthoDB" id="7377833at2759"/>
<keyword evidence="6 10" id="KW-1133">Transmembrane helix</keyword>
<evidence type="ECO:0000313" key="11">
    <source>
        <dbReference type="EMBL" id="BAH66315.1"/>
    </source>
</evidence>
<dbReference type="Pfam" id="PF02949">
    <property type="entry name" value="7tm_6"/>
    <property type="match status" value="1"/>
</dbReference>
<feature type="transmembrane region" description="Helical" evidence="10">
    <location>
        <begin position="303"/>
        <end position="323"/>
    </location>
</feature>
<evidence type="ECO:0000256" key="6">
    <source>
        <dbReference type="ARBA" id="ARBA00022989"/>
    </source>
</evidence>
<dbReference type="EMBL" id="AB472098">
    <property type="protein sequence ID" value="BAH66315.1"/>
    <property type="molecule type" value="Genomic_DNA"/>
</dbReference>
<dbReference type="AlphaFoldDB" id="C4B7U9"/>
<keyword evidence="3 10" id="KW-0716">Sensory transduction</keyword>
<comment type="caution">
    <text evidence="10">Lacks conserved residue(s) required for the propagation of feature annotation.</text>
</comment>
<evidence type="ECO:0000256" key="7">
    <source>
        <dbReference type="ARBA" id="ARBA00023136"/>
    </source>
</evidence>
<evidence type="ECO:0000256" key="9">
    <source>
        <dbReference type="ARBA" id="ARBA00023224"/>
    </source>
</evidence>
<keyword evidence="7 10" id="KW-0472">Membrane</keyword>
<dbReference type="GO" id="GO:0004984">
    <property type="term" value="F:olfactory receptor activity"/>
    <property type="evidence" value="ECO:0007669"/>
    <property type="project" value="InterPro"/>
</dbReference>
<dbReference type="GO" id="GO:0005886">
    <property type="term" value="C:plasma membrane"/>
    <property type="evidence" value="ECO:0007669"/>
    <property type="project" value="UniProtKB-SubCell"/>
</dbReference>
<feature type="transmembrane region" description="Helical" evidence="10">
    <location>
        <begin position="136"/>
        <end position="153"/>
    </location>
</feature>
<feature type="transmembrane region" description="Helical" evidence="10">
    <location>
        <begin position="81"/>
        <end position="101"/>
    </location>
</feature>
<evidence type="ECO:0000256" key="1">
    <source>
        <dbReference type="ARBA" id="ARBA00004651"/>
    </source>
</evidence>
<dbReference type="Proteomes" id="UP000005204">
    <property type="component" value="Unassembled WGS sequence"/>
</dbReference>
<sequence length="401" mass="46794">MREDKMEINNSQKFYTKMIFRYLYSVGLGDWWYQHEDRSDSHRKLYCLWAVISNAYIFLNICNELLANFRKDLTDVEKNDAIQFSFAHPLIFAKIASFFFNRKKIREVFGRLLEENRSVYSCGELEKESMKQIKRYSLAFIGVSYMTLVMSTIDGLRAHFKEGIPIRTEVTYYPSPSNSGVIVNILRFLVEFHWWYIVSVMVAIDSLAVASFVFVTFKFKLLQRYFKDMGLTVRRDQSNMTDEALADKFRRDFIVGVKLHENALWCAENVQKAFGWVYSVQVFETVALLVMCLVKLVTTNHNMIFLLANFAFMLCVIILNGSYMMPAGDVTYEASEVPTSIFLCGWELVRQTDLRFLVVVAIQRSQVPVIMKAFGIMTLSYSNFIAVSLFKFYVQFQINLF</sequence>
<dbReference type="InterPro" id="IPR004117">
    <property type="entry name" value="7tm6_olfct_rcpt"/>
</dbReference>
<evidence type="ECO:0000256" key="10">
    <source>
        <dbReference type="RuleBase" id="RU351113"/>
    </source>
</evidence>
<keyword evidence="5 10" id="KW-0552">Olfaction</keyword>
<reference evidence="13" key="1">
    <citation type="journal article" date="2008" name="Insect Biochem. Mol. Biol.">
        <title>The genome of a lepidopteran model insect, the silkworm Bombyx mori.</title>
        <authorList>
            <consortium name="International Silkworm Genome Consortium"/>
        </authorList>
    </citation>
    <scope>NUCLEOTIDE SEQUENCE [LARGE SCALE GENOMIC DNA]</scope>
    <source>
        <strain evidence="13">p50T</strain>
    </source>
</reference>
<evidence type="ECO:0000256" key="8">
    <source>
        <dbReference type="ARBA" id="ARBA00023170"/>
    </source>
</evidence>
<dbReference type="EnsemblMetazoa" id="NM_001163738.1">
    <property type="protein sequence ID" value="NP_001157210.1"/>
    <property type="gene ID" value="GeneID_100302575"/>
</dbReference>
<feature type="transmembrane region" description="Helical" evidence="10">
    <location>
        <begin position="373"/>
        <end position="394"/>
    </location>
</feature>
<feature type="transmembrane region" description="Helical" evidence="10">
    <location>
        <begin position="194"/>
        <end position="217"/>
    </location>
</feature>
<evidence type="ECO:0000313" key="13">
    <source>
        <dbReference type="Proteomes" id="UP000005204"/>
    </source>
</evidence>
<comment type="similarity">
    <text evidence="10">Belongs to the insect chemoreceptor superfamily. Heteromeric odorant receptor channel (TC 1.A.69) family.</text>
</comment>
<accession>C4B7U9</accession>
<proteinExistence type="inferred from homology"/>
<dbReference type="PANTHER" id="PTHR21137">
    <property type="entry name" value="ODORANT RECEPTOR"/>
    <property type="match status" value="1"/>
</dbReference>
<organism evidence="11">
    <name type="scientific">Bombyx mori</name>
    <name type="common">Silk moth</name>
    <dbReference type="NCBI Taxonomy" id="7091"/>
    <lineage>
        <taxon>Eukaryota</taxon>
        <taxon>Metazoa</taxon>
        <taxon>Ecdysozoa</taxon>
        <taxon>Arthropoda</taxon>
        <taxon>Hexapoda</taxon>
        <taxon>Insecta</taxon>
        <taxon>Pterygota</taxon>
        <taxon>Neoptera</taxon>
        <taxon>Endopterygota</taxon>
        <taxon>Lepidoptera</taxon>
        <taxon>Glossata</taxon>
        <taxon>Ditrysia</taxon>
        <taxon>Bombycoidea</taxon>
        <taxon>Bombycidae</taxon>
        <taxon>Bombycinae</taxon>
        <taxon>Bombyx</taxon>
    </lineage>
</organism>
<feature type="transmembrane region" description="Helical" evidence="10">
    <location>
        <begin position="45"/>
        <end position="61"/>
    </location>
</feature>
<dbReference type="GO" id="GO:0005549">
    <property type="term" value="F:odorant binding"/>
    <property type="evidence" value="ECO:0007669"/>
    <property type="project" value="InterPro"/>
</dbReference>
<reference evidence="12" key="3">
    <citation type="submission" date="2022-06" db="UniProtKB">
        <authorList>
            <consortium name="EnsemblMetazoa"/>
        </authorList>
    </citation>
    <scope>IDENTIFICATION</scope>
    <source>
        <strain evidence="12">p50T (Dazao)</strain>
    </source>
</reference>
<dbReference type="GO" id="GO:0007165">
    <property type="term" value="P:signal transduction"/>
    <property type="evidence" value="ECO:0007669"/>
    <property type="project" value="UniProtKB-KW"/>
</dbReference>
<evidence type="ECO:0000256" key="4">
    <source>
        <dbReference type="ARBA" id="ARBA00022692"/>
    </source>
</evidence>
<evidence type="ECO:0000256" key="5">
    <source>
        <dbReference type="ARBA" id="ARBA00022725"/>
    </source>
</evidence>